<sequence>MKNVLYIVENYKDMAMSQMIHCETNSNFFASMKKYMKVSEEIFIPDILGLRDPNIIYNLQTRVNSIYPSIFNTPSILTKLKITKLTTTMQKSIEIKELGMHLSPEATLALAVEYESLKKIGDAS</sequence>
<accession>A0A9N9BKL8</accession>
<comment type="caution">
    <text evidence="1">The sequence shown here is derived from an EMBL/GenBank/DDBJ whole genome shotgun (WGS) entry which is preliminary data.</text>
</comment>
<evidence type="ECO:0000313" key="1">
    <source>
        <dbReference type="EMBL" id="CAG8569190.1"/>
    </source>
</evidence>
<organism evidence="1 2">
    <name type="scientific">Funneliformis caledonium</name>
    <dbReference type="NCBI Taxonomy" id="1117310"/>
    <lineage>
        <taxon>Eukaryota</taxon>
        <taxon>Fungi</taxon>
        <taxon>Fungi incertae sedis</taxon>
        <taxon>Mucoromycota</taxon>
        <taxon>Glomeromycotina</taxon>
        <taxon>Glomeromycetes</taxon>
        <taxon>Glomerales</taxon>
        <taxon>Glomeraceae</taxon>
        <taxon>Funneliformis</taxon>
    </lineage>
</organism>
<reference evidence="1" key="1">
    <citation type="submission" date="2021-06" db="EMBL/GenBank/DDBJ databases">
        <authorList>
            <person name="Kallberg Y."/>
            <person name="Tangrot J."/>
            <person name="Rosling A."/>
        </authorList>
    </citation>
    <scope>NUCLEOTIDE SEQUENCE</scope>
    <source>
        <strain evidence="1">UK204</strain>
    </source>
</reference>
<gene>
    <name evidence="1" type="ORF">FCALED_LOCUS7007</name>
</gene>
<name>A0A9N9BKL8_9GLOM</name>
<dbReference type="OrthoDB" id="2477027at2759"/>
<keyword evidence="2" id="KW-1185">Reference proteome</keyword>
<protein>
    <submittedName>
        <fullName evidence="1">4971_t:CDS:1</fullName>
    </submittedName>
</protein>
<evidence type="ECO:0000313" key="2">
    <source>
        <dbReference type="Proteomes" id="UP000789570"/>
    </source>
</evidence>
<feature type="non-terminal residue" evidence="1">
    <location>
        <position position="1"/>
    </location>
</feature>
<dbReference type="AlphaFoldDB" id="A0A9N9BKL8"/>
<proteinExistence type="predicted"/>
<dbReference type="EMBL" id="CAJVPQ010001774">
    <property type="protein sequence ID" value="CAG8569190.1"/>
    <property type="molecule type" value="Genomic_DNA"/>
</dbReference>
<dbReference type="Proteomes" id="UP000789570">
    <property type="component" value="Unassembled WGS sequence"/>
</dbReference>